<evidence type="ECO:0000313" key="12">
    <source>
        <dbReference type="EMBL" id="PJE63622.1"/>
    </source>
</evidence>
<dbReference type="Gene3D" id="3.60.140.10">
    <property type="entry name" value="CNF1/YfiH-like putative cysteine hydrolases"/>
    <property type="match status" value="1"/>
</dbReference>
<dbReference type="Pfam" id="PF02578">
    <property type="entry name" value="Cu-oxidase_4"/>
    <property type="match status" value="1"/>
</dbReference>
<dbReference type="PANTHER" id="PTHR30616:SF2">
    <property type="entry name" value="PURINE NUCLEOSIDE PHOSPHORYLASE LACC1"/>
    <property type="match status" value="1"/>
</dbReference>
<evidence type="ECO:0000256" key="3">
    <source>
        <dbReference type="ARBA" id="ARBA00022679"/>
    </source>
</evidence>
<dbReference type="AlphaFoldDB" id="A0A2M8KUL5"/>
<dbReference type="Proteomes" id="UP000231569">
    <property type="component" value="Unassembled WGS sequence"/>
</dbReference>
<dbReference type="CDD" id="cd16833">
    <property type="entry name" value="YfiH"/>
    <property type="match status" value="1"/>
</dbReference>
<evidence type="ECO:0000256" key="11">
    <source>
        <dbReference type="SAM" id="MobiDB-lite"/>
    </source>
</evidence>
<dbReference type="EMBL" id="PFEE01000051">
    <property type="protein sequence ID" value="PJE63622.1"/>
    <property type="molecule type" value="Genomic_DNA"/>
</dbReference>
<gene>
    <name evidence="12" type="ORF">COU89_02355</name>
</gene>
<reference evidence="13" key="1">
    <citation type="submission" date="2017-09" db="EMBL/GenBank/DDBJ databases">
        <title>Depth-based differentiation of microbial function through sediment-hosted aquifers and enrichment of novel symbionts in the deep terrestrial subsurface.</title>
        <authorList>
            <person name="Probst A.J."/>
            <person name="Ladd B."/>
            <person name="Jarett J.K."/>
            <person name="Geller-Mcgrath D.E."/>
            <person name="Sieber C.M.K."/>
            <person name="Emerson J.B."/>
            <person name="Anantharaman K."/>
            <person name="Thomas B.C."/>
            <person name="Malmstrom R."/>
            <person name="Stieglmeier M."/>
            <person name="Klingl A."/>
            <person name="Woyke T."/>
            <person name="Ryan C.M."/>
            <person name="Banfield J.F."/>
        </authorList>
    </citation>
    <scope>NUCLEOTIDE SEQUENCE [LARGE SCALE GENOMIC DNA]</scope>
</reference>
<evidence type="ECO:0000256" key="4">
    <source>
        <dbReference type="ARBA" id="ARBA00022723"/>
    </source>
</evidence>
<evidence type="ECO:0000256" key="5">
    <source>
        <dbReference type="ARBA" id="ARBA00022801"/>
    </source>
</evidence>
<keyword evidence="4" id="KW-0479">Metal-binding</keyword>
<dbReference type="GO" id="GO:0017061">
    <property type="term" value="F:S-methyl-5-thioadenosine phosphorylase activity"/>
    <property type="evidence" value="ECO:0007669"/>
    <property type="project" value="UniProtKB-EC"/>
</dbReference>
<comment type="similarity">
    <text evidence="2 10">Belongs to the purine nucleoside phosphorylase YfiH/LACC1 family.</text>
</comment>
<comment type="catalytic activity">
    <reaction evidence="9">
        <text>S-methyl-5'-thioadenosine + phosphate = 5-(methylsulfanyl)-alpha-D-ribose 1-phosphate + adenine</text>
        <dbReference type="Rhea" id="RHEA:11852"/>
        <dbReference type="ChEBI" id="CHEBI:16708"/>
        <dbReference type="ChEBI" id="CHEBI:17509"/>
        <dbReference type="ChEBI" id="CHEBI:43474"/>
        <dbReference type="ChEBI" id="CHEBI:58533"/>
        <dbReference type="EC" id="2.4.2.28"/>
    </reaction>
    <physiologicalReaction direction="left-to-right" evidence="9">
        <dbReference type="Rhea" id="RHEA:11853"/>
    </physiologicalReaction>
</comment>
<dbReference type="NCBIfam" id="TIGR00726">
    <property type="entry name" value="peptidoglycan editing factor PgeF"/>
    <property type="match status" value="1"/>
</dbReference>
<dbReference type="SUPFAM" id="SSF64438">
    <property type="entry name" value="CNF1/YfiH-like putative cysteine hydrolases"/>
    <property type="match status" value="1"/>
</dbReference>
<feature type="region of interest" description="Disordered" evidence="11">
    <location>
        <begin position="1"/>
        <end position="23"/>
    </location>
</feature>
<dbReference type="InterPro" id="IPR003730">
    <property type="entry name" value="Cu_polyphenol_OxRdtase"/>
</dbReference>
<evidence type="ECO:0000256" key="6">
    <source>
        <dbReference type="ARBA" id="ARBA00022833"/>
    </source>
</evidence>
<comment type="catalytic activity">
    <reaction evidence="8">
        <text>adenosine + phosphate = alpha-D-ribose 1-phosphate + adenine</text>
        <dbReference type="Rhea" id="RHEA:27642"/>
        <dbReference type="ChEBI" id="CHEBI:16335"/>
        <dbReference type="ChEBI" id="CHEBI:16708"/>
        <dbReference type="ChEBI" id="CHEBI:43474"/>
        <dbReference type="ChEBI" id="CHEBI:57720"/>
        <dbReference type="EC" id="2.4.2.1"/>
    </reaction>
    <physiologicalReaction direction="left-to-right" evidence="8">
        <dbReference type="Rhea" id="RHEA:27643"/>
    </physiologicalReaction>
</comment>
<comment type="catalytic activity">
    <reaction evidence="7">
        <text>adenosine + H2O + H(+) = inosine + NH4(+)</text>
        <dbReference type="Rhea" id="RHEA:24408"/>
        <dbReference type="ChEBI" id="CHEBI:15377"/>
        <dbReference type="ChEBI" id="CHEBI:15378"/>
        <dbReference type="ChEBI" id="CHEBI:16335"/>
        <dbReference type="ChEBI" id="CHEBI:17596"/>
        <dbReference type="ChEBI" id="CHEBI:28938"/>
        <dbReference type="EC" id="3.5.4.4"/>
    </reaction>
    <physiologicalReaction direction="left-to-right" evidence="7">
        <dbReference type="Rhea" id="RHEA:24409"/>
    </physiologicalReaction>
</comment>
<keyword evidence="5" id="KW-0378">Hydrolase</keyword>
<evidence type="ECO:0000256" key="10">
    <source>
        <dbReference type="RuleBase" id="RU361274"/>
    </source>
</evidence>
<sequence length="218" mass="23915">MKQYPAFPITHGCTDRTDGSFGSRDERQQWFAQHYPHTPYFEVHQKHTGTVLVLDGKVQPSEAYNTTADAIVSKQKNIIMAVKTADCVPVLLYDPAAQVGAVIHSGWKGTLANIVQKTVHAMKQQGASAYHIQAFLGPAINACCYSVSDKRIAAFTEAGLPVHGNSLCLAELVAIQLKREGVDDIIAPITCTSCQSERYFSYRREGPDHGTMISFVCL</sequence>
<proteinExistence type="inferred from homology"/>
<accession>A0A2M8KUL5</accession>
<keyword evidence="6" id="KW-0862">Zinc</keyword>
<evidence type="ECO:0000256" key="2">
    <source>
        <dbReference type="ARBA" id="ARBA00007353"/>
    </source>
</evidence>
<name>A0A2M8KUL5_9BACT</name>
<keyword evidence="3" id="KW-0808">Transferase</keyword>
<dbReference type="GO" id="GO:0005507">
    <property type="term" value="F:copper ion binding"/>
    <property type="evidence" value="ECO:0007669"/>
    <property type="project" value="TreeGrafter"/>
</dbReference>
<evidence type="ECO:0000313" key="13">
    <source>
        <dbReference type="Proteomes" id="UP000231569"/>
    </source>
</evidence>
<dbReference type="InterPro" id="IPR011324">
    <property type="entry name" value="Cytotoxic_necrot_fac-like_cat"/>
</dbReference>
<dbReference type="InterPro" id="IPR038371">
    <property type="entry name" value="Cu_polyphenol_OxRdtase_sf"/>
</dbReference>
<protein>
    <recommendedName>
        <fullName evidence="10">Purine nucleoside phosphorylase</fullName>
    </recommendedName>
</protein>
<dbReference type="GO" id="GO:0016787">
    <property type="term" value="F:hydrolase activity"/>
    <property type="evidence" value="ECO:0007669"/>
    <property type="project" value="UniProtKB-KW"/>
</dbReference>
<dbReference type="PANTHER" id="PTHR30616">
    <property type="entry name" value="UNCHARACTERIZED PROTEIN YFIH"/>
    <property type="match status" value="1"/>
</dbReference>
<evidence type="ECO:0000256" key="7">
    <source>
        <dbReference type="ARBA" id="ARBA00047989"/>
    </source>
</evidence>
<evidence type="ECO:0000256" key="1">
    <source>
        <dbReference type="ARBA" id="ARBA00000553"/>
    </source>
</evidence>
<evidence type="ECO:0000256" key="8">
    <source>
        <dbReference type="ARBA" id="ARBA00048968"/>
    </source>
</evidence>
<organism evidence="12 13">
    <name type="scientific">Candidatus Roizmanbacteria bacterium CG10_big_fil_rev_8_21_14_0_10_45_7</name>
    <dbReference type="NCBI Taxonomy" id="1974854"/>
    <lineage>
        <taxon>Bacteria</taxon>
        <taxon>Candidatus Roizmaniibacteriota</taxon>
    </lineage>
</organism>
<evidence type="ECO:0000256" key="9">
    <source>
        <dbReference type="ARBA" id="ARBA00049893"/>
    </source>
</evidence>
<comment type="caution">
    <text evidence="12">The sequence shown here is derived from an EMBL/GenBank/DDBJ whole genome shotgun (WGS) entry which is preliminary data.</text>
</comment>
<feature type="compositionally biased region" description="Basic and acidic residues" evidence="11">
    <location>
        <begin position="13"/>
        <end position="23"/>
    </location>
</feature>
<comment type="catalytic activity">
    <reaction evidence="1">
        <text>inosine + phosphate = alpha-D-ribose 1-phosphate + hypoxanthine</text>
        <dbReference type="Rhea" id="RHEA:27646"/>
        <dbReference type="ChEBI" id="CHEBI:17368"/>
        <dbReference type="ChEBI" id="CHEBI:17596"/>
        <dbReference type="ChEBI" id="CHEBI:43474"/>
        <dbReference type="ChEBI" id="CHEBI:57720"/>
        <dbReference type="EC" id="2.4.2.1"/>
    </reaction>
    <physiologicalReaction direction="left-to-right" evidence="1">
        <dbReference type="Rhea" id="RHEA:27647"/>
    </physiologicalReaction>
</comment>